<proteinExistence type="predicted"/>
<comment type="caution">
    <text evidence="3">The sequence shown here is derived from an EMBL/GenBank/DDBJ whole genome shotgun (WGS) entry which is preliminary data.</text>
</comment>
<protein>
    <submittedName>
        <fullName evidence="3">ATPase</fullName>
    </submittedName>
</protein>
<keyword evidence="2" id="KW-0067">ATP-binding</keyword>
<evidence type="ECO:0000256" key="1">
    <source>
        <dbReference type="ARBA" id="ARBA00022741"/>
    </source>
</evidence>
<dbReference type="PANTHER" id="PTHR43384">
    <property type="entry name" value="SEPTUM SITE-DETERMINING PROTEIN MIND HOMOLOG, CHLOROPLASTIC-RELATED"/>
    <property type="match status" value="1"/>
</dbReference>
<organism evidence="3 4">
    <name type="scientific">Lysinibacillus xylanilyticus</name>
    <dbReference type="NCBI Taxonomy" id="582475"/>
    <lineage>
        <taxon>Bacteria</taxon>
        <taxon>Bacillati</taxon>
        <taxon>Bacillota</taxon>
        <taxon>Bacilli</taxon>
        <taxon>Bacillales</taxon>
        <taxon>Bacillaceae</taxon>
        <taxon>Lysinibacillus</taxon>
    </lineage>
</organism>
<dbReference type="PATRIC" id="fig|582475.4.peg.3273"/>
<dbReference type="GO" id="GO:0005829">
    <property type="term" value="C:cytosol"/>
    <property type="evidence" value="ECO:0007669"/>
    <property type="project" value="TreeGrafter"/>
</dbReference>
<evidence type="ECO:0000313" key="4">
    <source>
        <dbReference type="Proteomes" id="UP000037326"/>
    </source>
</evidence>
<dbReference type="EMBL" id="LFXJ01000010">
    <property type="protein sequence ID" value="KMY29557.1"/>
    <property type="molecule type" value="Genomic_DNA"/>
</dbReference>
<dbReference type="Pfam" id="PF10609">
    <property type="entry name" value="ParA"/>
    <property type="match status" value="1"/>
</dbReference>
<accession>A0A0K9F5U2</accession>
<dbReference type="GO" id="GO:0051782">
    <property type="term" value="P:negative regulation of cell division"/>
    <property type="evidence" value="ECO:0007669"/>
    <property type="project" value="TreeGrafter"/>
</dbReference>
<evidence type="ECO:0000313" key="3">
    <source>
        <dbReference type="EMBL" id="KMY29557.1"/>
    </source>
</evidence>
<dbReference type="InterPro" id="IPR033756">
    <property type="entry name" value="YlxH/NBP35"/>
</dbReference>
<sequence length="291" mass="32671">MRDQAETLRLKMLNQQGELGRAIAVVSGKGGVGKSNFTTNFATTLANKGKKVVIVDMDIGMGNINILIGKNVSYSLKDYLEGNKLLDEVIFEGPYNLKYISGGSGMSGVLEWSEVLFERLIHAFEQLQKSFDYILFDMGAGATSWSLDLLASIDEIIVLSTAEPTSITDAYSMMKYIHTRDADKQFYILCNRAYSKEEGMETNERLKRTMKRFLDKEVTVLGSLPEDSVVRKAVREQVPFSLAYPDALITKTLHLIVARFMEQRAEEVHAHDQSAGKFLTKLRNIFSKGRD</sequence>
<dbReference type="OrthoDB" id="9816297at2"/>
<dbReference type="InterPro" id="IPR027417">
    <property type="entry name" value="P-loop_NTPase"/>
</dbReference>
<reference evidence="4" key="1">
    <citation type="submission" date="2015-07" db="EMBL/GenBank/DDBJ databases">
        <authorList>
            <consortium name="Consortium for Microbial Forensics and Genomics (microFORGE)"/>
            <person name="Knight B.M."/>
            <person name="Roberts D.P."/>
            <person name="Lin D."/>
            <person name="Hari K."/>
            <person name="Fletcher J."/>
            <person name="Melcher U."/>
            <person name="Blagden T."/>
            <person name="Winegar R.A."/>
        </authorList>
    </citation>
    <scope>NUCLEOTIDE SEQUENCE [LARGE SCALE GENOMIC DNA]</scope>
    <source>
        <strain evidence="4">DSM 23493</strain>
    </source>
</reference>
<dbReference type="Proteomes" id="UP000037326">
    <property type="component" value="Unassembled WGS sequence"/>
</dbReference>
<dbReference type="CDD" id="cd02038">
    <property type="entry name" value="FlhG-like"/>
    <property type="match status" value="1"/>
</dbReference>
<keyword evidence="1" id="KW-0547">Nucleotide-binding</keyword>
<evidence type="ECO:0000256" key="2">
    <source>
        <dbReference type="ARBA" id="ARBA00022840"/>
    </source>
</evidence>
<dbReference type="GO" id="GO:0009898">
    <property type="term" value="C:cytoplasmic side of plasma membrane"/>
    <property type="evidence" value="ECO:0007669"/>
    <property type="project" value="TreeGrafter"/>
</dbReference>
<dbReference type="Gene3D" id="3.40.50.300">
    <property type="entry name" value="P-loop containing nucleotide triphosphate hydrolases"/>
    <property type="match status" value="1"/>
</dbReference>
<dbReference type="GO" id="GO:0016887">
    <property type="term" value="F:ATP hydrolysis activity"/>
    <property type="evidence" value="ECO:0007669"/>
    <property type="project" value="TreeGrafter"/>
</dbReference>
<gene>
    <name evidence="3" type="ORF">ACZ11_20905</name>
</gene>
<dbReference type="InterPro" id="IPR033875">
    <property type="entry name" value="FlhG"/>
</dbReference>
<dbReference type="RefSeq" id="WP_049668458.1">
    <property type="nucleotide sequence ID" value="NZ_JBIVRT010000001.1"/>
</dbReference>
<dbReference type="InterPro" id="IPR025501">
    <property type="entry name" value="MinD_FleN"/>
</dbReference>
<dbReference type="SUPFAM" id="SSF52540">
    <property type="entry name" value="P-loop containing nucleoside triphosphate hydrolases"/>
    <property type="match status" value="1"/>
</dbReference>
<dbReference type="AlphaFoldDB" id="A0A0K9F5U2"/>
<dbReference type="GeneID" id="96600672"/>
<dbReference type="PIRSF" id="PIRSF003092">
    <property type="entry name" value="MinD"/>
    <property type="match status" value="1"/>
</dbReference>
<name>A0A0K9F5U2_9BACI</name>
<dbReference type="PANTHER" id="PTHR43384:SF4">
    <property type="entry name" value="CELLULOSE BIOSYNTHESIS PROTEIN BCSQ-RELATED"/>
    <property type="match status" value="1"/>
</dbReference>
<dbReference type="GO" id="GO:0005524">
    <property type="term" value="F:ATP binding"/>
    <property type="evidence" value="ECO:0007669"/>
    <property type="project" value="UniProtKB-KW"/>
</dbReference>
<dbReference type="InterPro" id="IPR050625">
    <property type="entry name" value="ParA/MinD_ATPase"/>
</dbReference>